<evidence type="ECO:0000256" key="1">
    <source>
        <dbReference type="SAM" id="MobiDB-lite"/>
    </source>
</evidence>
<dbReference type="GO" id="GO:0005524">
    <property type="term" value="F:ATP binding"/>
    <property type="evidence" value="ECO:0007669"/>
    <property type="project" value="InterPro"/>
</dbReference>
<gene>
    <name evidence="3" type="ORF">SCHPADRAFT_945852</name>
</gene>
<keyword evidence="4" id="KW-1185">Reference proteome</keyword>
<dbReference type="OrthoDB" id="2747778at2759"/>
<dbReference type="GO" id="GO:0004672">
    <property type="term" value="F:protein kinase activity"/>
    <property type="evidence" value="ECO:0007669"/>
    <property type="project" value="InterPro"/>
</dbReference>
<evidence type="ECO:0000259" key="2">
    <source>
        <dbReference type="PROSITE" id="PS50011"/>
    </source>
</evidence>
<dbReference type="Proteomes" id="UP000053477">
    <property type="component" value="Unassembled WGS sequence"/>
</dbReference>
<protein>
    <recommendedName>
        <fullName evidence="2">Protein kinase domain-containing protein</fullName>
    </recommendedName>
</protein>
<organism evidence="3 4">
    <name type="scientific">Schizopora paradoxa</name>
    <dbReference type="NCBI Taxonomy" id="27342"/>
    <lineage>
        <taxon>Eukaryota</taxon>
        <taxon>Fungi</taxon>
        <taxon>Dikarya</taxon>
        <taxon>Basidiomycota</taxon>
        <taxon>Agaricomycotina</taxon>
        <taxon>Agaricomycetes</taxon>
        <taxon>Hymenochaetales</taxon>
        <taxon>Schizoporaceae</taxon>
        <taxon>Schizopora</taxon>
    </lineage>
</organism>
<dbReference type="SUPFAM" id="SSF56112">
    <property type="entry name" value="Protein kinase-like (PK-like)"/>
    <property type="match status" value="1"/>
</dbReference>
<reference evidence="3 4" key="1">
    <citation type="submission" date="2015-04" db="EMBL/GenBank/DDBJ databases">
        <title>Complete genome sequence of Schizopora paradoxa KUC8140, a cosmopolitan wood degrader in East Asia.</title>
        <authorList>
            <consortium name="DOE Joint Genome Institute"/>
            <person name="Min B."/>
            <person name="Park H."/>
            <person name="Jang Y."/>
            <person name="Kim J.-J."/>
            <person name="Kim K.H."/>
            <person name="Pangilinan J."/>
            <person name="Lipzen A."/>
            <person name="Riley R."/>
            <person name="Grigoriev I.V."/>
            <person name="Spatafora J.W."/>
            <person name="Choi I.-G."/>
        </authorList>
    </citation>
    <scope>NUCLEOTIDE SEQUENCE [LARGE SCALE GENOMIC DNA]</scope>
    <source>
        <strain evidence="3 4">KUC8140</strain>
    </source>
</reference>
<dbReference type="InParanoid" id="A0A0H2R5V0"/>
<dbReference type="InterPro" id="IPR011009">
    <property type="entry name" value="Kinase-like_dom_sf"/>
</dbReference>
<dbReference type="PANTHER" id="PTHR38248">
    <property type="entry name" value="FUNK1 6"/>
    <property type="match status" value="1"/>
</dbReference>
<dbReference type="STRING" id="27342.A0A0H2R5V0"/>
<proteinExistence type="predicted"/>
<dbReference type="Pfam" id="PF17667">
    <property type="entry name" value="Pkinase_fungal"/>
    <property type="match status" value="1"/>
</dbReference>
<name>A0A0H2R5V0_9AGAM</name>
<dbReference type="PROSITE" id="PS50011">
    <property type="entry name" value="PROTEIN_KINASE_DOM"/>
    <property type="match status" value="1"/>
</dbReference>
<accession>A0A0H2R5V0</accession>
<feature type="region of interest" description="Disordered" evidence="1">
    <location>
        <begin position="646"/>
        <end position="733"/>
    </location>
</feature>
<dbReference type="InterPro" id="IPR040976">
    <property type="entry name" value="Pkinase_fungal"/>
</dbReference>
<feature type="domain" description="Protein kinase" evidence="2">
    <location>
        <begin position="246"/>
        <end position="612"/>
    </location>
</feature>
<dbReference type="InterPro" id="IPR000719">
    <property type="entry name" value="Prot_kinase_dom"/>
</dbReference>
<evidence type="ECO:0000313" key="4">
    <source>
        <dbReference type="Proteomes" id="UP000053477"/>
    </source>
</evidence>
<dbReference type="EMBL" id="KQ086185">
    <property type="protein sequence ID" value="KLO06722.1"/>
    <property type="molecule type" value="Genomic_DNA"/>
</dbReference>
<dbReference type="Gene3D" id="1.10.510.10">
    <property type="entry name" value="Transferase(Phosphotransferase) domain 1"/>
    <property type="match status" value="1"/>
</dbReference>
<dbReference type="AlphaFoldDB" id="A0A0H2R5V0"/>
<dbReference type="PANTHER" id="PTHR38248:SF2">
    <property type="entry name" value="FUNK1 11"/>
    <property type="match status" value="1"/>
</dbReference>
<sequence length="733" mass="84111">MPRSLEPIHGDLPALFPIHLLPVKPGQVFADRMLWKEDQWARWPGRKEQGAKPFSAVEMEWFLHDIVVTAARINPTLMEPRHSRRWTRFADKLLTDGGEEVKAPDLVLVDWRVSPMQEATWKDVVCCMSIEDFTQVNRQFEANARMVRYAEHMFKIQPGRRFVLTFLVVNNEFQINLFDRSGPLYCARRPNIHDNPLEVLHAILGTLHLGPQELGYDPTLYDKEVRHIEGLFMQVGGVEYAVVPFYQENKMYGRGTVCFYGTSQIDGSLVVIKDQWTTVSRRNRELEILEHLNEGEESSVCAPDGVRVIPKVIAGEIVGVRVLAFANAHYNEREGLWEGTPVFINVNDTTALLRYPNQTGQGILAHWRMVTAPLAQKIQKFPSLEGMAMTFKDIVYGIRITHSKGIIHRDVSHRNVLWYDHQGSARGLLIDYDAANFVDRDGAPTVEGTLRYMSLNRLVQHPKYPHCYSEDLESLFYVMCFVLSVYDGPSYKPRNFPPGAVENLGIIKCSERKPGETLDKGTIYLRKINAVIECKERLFDDIAPYFEVFKDCLRRLHKLLFEPKFYGAVPSSQTKNYGRTKKTLMNRYEQFKENNSDKLDGVKQAINDKLWIWDRPPDVLFDAFVEALDDTLEEIRRRDAAQANVKPLQQDIEEPQAQTVAPTDENLEAKKLQPEDENMTEAKSPSKRTYAQAKLKPRKIIMVNNSRRKRTKSVPGPPFHPSVAANVPLDTME</sequence>
<evidence type="ECO:0000313" key="3">
    <source>
        <dbReference type="EMBL" id="KLO06722.1"/>
    </source>
</evidence>